<proteinExistence type="predicted"/>
<gene>
    <name evidence="1" type="ORF">GCM10010430_67960</name>
</gene>
<dbReference type="RefSeq" id="WP_344640415.1">
    <property type="nucleotide sequence ID" value="NZ_BAAATR010000045.1"/>
</dbReference>
<evidence type="ECO:0000313" key="2">
    <source>
        <dbReference type="Proteomes" id="UP001500305"/>
    </source>
</evidence>
<dbReference type="EMBL" id="BAAATR010000045">
    <property type="protein sequence ID" value="GAA2272404.1"/>
    <property type="molecule type" value="Genomic_DNA"/>
</dbReference>
<protein>
    <submittedName>
        <fullName evidence="1">Uncharacterized protein</fullName>
    </submittedName>
</protein>
<dbReference type="Proteomes" id="UP001500305">
    <property type="component" value="Unassembled WGS sequence"/>
</dbReference>
<sequence>MLSRYFLFLELRRKVEIHRMTGRVVKCPVDEPPARLQHAHYAESARALLDEAAEQPSP</sequence>
<name>A0ABP5RRS1_9ACTN</name>
<comment type="caution">
    <text evidence="1">The sequence shown here is derived from an EMBL/GenBank/DDBJ whole genome shotgun (WGS) entry which is preliminary data.</text>
</comment>
<evidence type="ECO:0000313" key="1">
    <source>
        <dbReference type="EMBL" id="GAA2272404.1"/>
    </source>
</evidence>
<reference evidence="2" key="1">
    <citation type="journal article" date="2019" name="Int. J. Syst. Evol. Microbiol.">
        <title>The Global Catalogue of Microorganisms (GCM) 10K type strain sequencing project: providing services to taxonomists for standard genome sequencing and annotation.</title>
        <authorList>
            <consortium name="The Broad Institute Genomics Platform"/>
            <consortium name="The Broad Institute Genome Sequencing Center for Infectious Disease"/>
            <person name="Wu L."/>
            <person name="Ma J."/>
        </authorList>
    </citation>
    <scope>NUCLEOTIDE SEQUENCE [LARGE SCALE GENOMIC DNA]</scope>
    <source>
        <strain evidence="2">JCM 7356</strain>
    </source>
</reference>
<accession>A0ABP5RRS1</accession>
<organism evidence="1 2">
    <name type="scientific">Kitasatospora cystarginea</name>
    <dbReference type="NCBI Taxonomy" id="58350"/>
    <lineage>
        <taxon>Bacteria</taxon>
        <taxon>Bacillati</taxon>
        <taxon>Actinomycetota</taxon>
        <taxon>Actinomycetes</taxon>
        <taxon>Kitasatosporales</taxon>
        <taxon>Streptomycetaceae</taxon>
        <taxon>Kitasatospora</taxon>
    </lineage>
</organism>
<keyword evidence="2" id="KW-1185">Reference proteome</keyword>